<evidence type="ECO:0000256" key="9">
    <source>
        <dbReference type="ARBA" id="ARBA00023295"/>
    </source>
</evidence>
<dbReference type="GeneID" id="63918218"/>
<dbReference type="InterPro" id="IPR005198">
    <property type="entry name" value="Glyco_hydro_76"/>
</dbReference>
<keyword evidence="12" id="KW-1133">Transmembrane helix</keyword>
<keyword evidence="9 10" id="KW-0326">Glycosidase</keyword>
<dbReference type="GO" id="GO:0016052">
    <property type="term" value="P:carbohydrate catabolic process"/>
    <property type="evidence" value="ECO:0007669"/>
    <property type="project" value="InterPro"/>
</dbReference>
<feature type="compositionally biased region" description="Polar residues" evidence="11">
    <location>
        <begin position="401"/>
        <end position="414"/>
    </location>
</feature>
<dbReference type="EMBL" id="KL584836">
    <property type="protein sequence ID" value="KEQ61950.1"/>
    <property type="molecule type" value="Genomic_DNA"/>
</dbReference>
<comment type="similarity">
    <text evidence="3 10">Belongs to the glycosyl hydrolase 76 family.</text>
</comment>
<sequence>MRFPRILPYTLWALSLSVYPARVTALTLDVQSADSIKDTASKIAYDLMSRYTGNNTGDVPGNLPAPYYWWEAGAMFGEMVDYWYYTGDTTYNAEVLQALQHQRGKANNYEPSNQTASLGNDDQMFWAFAAMSAAELGFEDPPEEDPSWLALAQAVFNRQTSRWDPDTCNGGLRWQMILANVGYDYENSVTNLGLFQLSARLGRYTGNQTYIDWANKIWDWYERSSLYDPREYRIWDGAHTTENCTDASHEQWSYTYGILTAGMAYLYNHTENEVWLTKIDGLLNTTFETFFPPSMGTKIMVEWTCEPLGVCNNDQKSFKAYLSQWLARTAQLVPARYDTIMPYLRASAVGAAGQCGADGKNCGHTWNTTIPDGTQGVGEQMSALSVVQVMMLDNANLKPPYTTNTGGTSKSDPSAGTDGSDVGGETDYNHISRRAITTGDRVGAGAVTAGVLLFLIGGTTWLVWTG</sequence>
<dbReference type="GO" id="GO:0012505">
    <property type="term" value="C:endomembrane system"/>
    <property type="evidence" value="ECO:0007669"/>
    <property type="project" value="UniProtKB-SubCell"/>
</dbReference>
<organism evidence="14 15">
    <name type="scientific">Aureobasidium melanogenum (strain CBS 110374)</name>
    <name type="common">Aureobasidium pullulans var. melanogenum</name>
    <dbReference type="NCBI Taxonomy" id="1043003"/>
    <lineage>
        <taxon>Eukaryota</taxon>
        <taxon>Fungi</taxon>
        <taxon>Dikarya</taxon>
        <taxon>Ascomycota</taxon>
        <taxon>Pezizomycotina</taxon>
        <taxon>Dothideomycetes</taxon>
        <taxon>Dothideomycetidae</taxon>
        <taxon>Dothideales</taxon>
        <taxon>Saccotheciaceae</taxon>
        <taxon>Aureobasidium</taxon>
    </lineage>
</organism>
<keyword evidence="15" id="KW-1185">Reference proteome</keyword>
<evidence type="ECO:0000256" key="4">
    <source>
        <dbReference type="ARBA" id="ARBA00012350"/>
    </source>
</evidence>
<dbReference type="Pfam" id="PF03663">
    <property type="entry name" value="Glyco_hydro_76"/>
    <property type="match status" value="1"/>
</dbReference>
<dbReference type="PANTHER" id="PTHR12145">
    <property type="entry name" value="MANNAN ENDO-1,6-ALPHA-MANNOSIDASE DCW1"/>
    <property type="match status" value="1"/>
</dbReference>
<feature type="region of interest" description="Disordered" evidence="11">
    <location>
        <begin position="400"/>
        <end position="426"/>
    </location>
</feature>
<evidence type="ECO:0000256" key="1">
    <source>
        <dbReference type="ARBA" id="ARBA00001452"/>
    </source>
</evidence>
<gene>
    <name evidence="14" type="ORF">M437DRAFT_66895</name>
</gene>
<keyword evidence="6 10" id="KW-0378">Hydrolase</keyword>
<dbReference type="AlphaFoldDB" id="A0A074VMK2"/>
<feature type="chain" id="PRO_5001700765" description="Mannan endo-1,6-alpha-mannosidase" evidence="13">
    <location>
        <begin position="26"/>
        <end position="466"/>
    </location>
</feature>
<evidence type="ECO:0000256" key="2">
    <source>
        <dbReference type="ARBA" id="ARBA00004308"/>
    </source>
</evidence>
<evidence type="ECO:0000256" key="11">
    <source>
        <dbReference type="SAM" id="MobiDB-lite"/>
    </source>
</evidence>
<accession>A0A074VMK2</accession>
<evidence type="ECO:0000256" key="13">
    <source>
        <dbReference type="SAM" id="SignalP"/>
    </source>
</evidence>
<comment type="subcellular location">
    <subcellularLocation>
        <location evidence="2">Endomembrane system</location>
    </subcellularLocation>
</comment>
<keyword evidence="5 13" id="KW-0732">Signal</keyword>
<dbReference type="HOGENOM" id="CLU_025694_1_2_1"/>
<dbReference type="InterPro" id="IPR008928">
    <property type="entry name" value="6-hairpin_glycosidase_sf"/>
</dbReference>
<evidence type="ECO:0000256" key="6">
    <source>
        <dbReference type="ARBA" id="ARBA00022801"/>
    </source>
</evidence>
<evidence type="ECO:0000256" key="7">
    <source>
        <dbReference type="ARBA" id="ARBA00023136"/>
    </source>
</evidence>
<dbReference type="Proteomes" id="UP000030672">
    <property type="component" value="Unassembled WGS sequence"/>
</dbReference>
<dbReference type="EC" id="3.2.1.101" evidence="4 10"/>
<keyword evidence="8" id="KW-0325">Glycoprotein</keyword>
<dbReference type="Gene3D" id="1.50.10.20">
    <property type="match status" value="1"/>
</dbReference>
<dbReference type="RefSeq" id="XP_040878973.1">
    <property type="nucleotide sequence ID" value="XM_041024845.1"/>
</dbReference>
<name>A0A074VMK2_AURM1</name>
<evidence type="ECO:0000256" key="5">
    <source>
        <dbReference type="ARBA" id="ARBA00022729"/>
    </source>
</evidence>
<feature type="signal peptide" evidence="13">
    <location>
        <begin position="1"/>
        <end position="25"/>
    </location>
</feature>
<evidence type="ECO:0000313" key="14">
    <source>
        <dbReference type="EMBL" id="KEQ61950.1"/>
    </source>
</evidence>
<dbReference type="GO" id="GO:0009272">
    <property type="term" value="P:fungal-type cell wall biogenesis"/>
    <property type="evidence" value="ECO:0007669"/>
    <property type="project" value="TreeGrafter"/>
</dbReference>
<proteinExistence type="inferred from homology"/>
<evidence type="ECO:0000256" key="12">
    <source>
        <dbReference type="SAM" id="Phobius"/>
    </source>
</evidence>
<evidence type="ECO:0000313" key="15">
    <source>
        <dbReference type="Proteomes" id="UP000030672"/>
    </source>
</evidence>
<reference evidence="14 15" key="1">
    <citation type="journal article" date="2014" name="BMC Genomics">
        <title>Genome sequencing of four Aureobasidium pullulans varieties: biotechnological potential, stress tolerance, and description of new species.</title>
        <authorList>
            <person name="Gostin Ar C."/>
            <person name="Ohm R.A."/>
            <person name="Kogej T."/>
            <person name="Sonjak S."/>
            <person name="Turk M."/>
            <person name="Zajc J."/>
            <person name="Zalar P."/>
            <person name="Grube M."/>
            <person name="Sun H."/>
            <person name="Han J."/>
            <person name="Sharma A."/>
            <person name="Chiniquy J."/>
            <person name="Ngan C.Y."/>
            <person name="Lipzen A."/>
            <person name="Barry K."/>
            <person name="Grigoriev I.V."/>
            <person name="Gunde-Cimerman N."/>
        </authorList>
    </citation>
    <scope>NUCLEOTIDE SEQUENCE [LARGE SCALE GENOMIC DNA]</scope>
    <source>
        <strain evidence="14 15">CBS 110374</strain>
    </source>
</reference>
<dbReference type="PIRSF" id="PIRSF016302">
    <property type="entry name" value="Man_a_manosd"/>
    <property type="match status" value="1"/>
</dbReference>
<evidence type="ECO:0000256" key="10">
    <source>
        <dbReference type="PIRNR" id="PIRNR016302"/>
    </source>
</evidence>
<dbReference type="PANTHER" id="PTHR12145:SF36">
    <property type="entry name" value="MANNAN ENDO-1,6-ALPHA-MANNOSIDASE DCW1"/>
    <property type="match status" value="1"/>
</dbReference>
<evidence type="ECO:0000256" key="3">
    <source>
        <dbReference type="ARBA" id="ARBA00009699"/>
    </source>
</evidence>
<keyword evidence="7 12" id="KW-0472">Membrane</keyword>
<dbReference type="SUPFAM" id="SSF48208">
    <property type="entry name" value="Six-hairpin glycosidases"/>
    <property type="match status" value="1"/>
</dbReference>
<keyword evidence="12" id="KW-0812">Transmembrane</keyword>
<feature type="transmembrane region" description="Helical" evidence="12">
    <location>
        <begin position="442"/>
        <end position="464"/>
    </location>
</feature>
<dbReference type="InterPro" id="IPR014480">
    <property type="entry name" value="Mannan-1_6-alpha_mannosidase"/>
</dbReference>
<evidence type="ECO:0000256" key="8">
    <source>
        <dbReference type="ARBA" id="ARBA00023180"/>
    </source>
</evidence>
<protein>
    <recommendedName>
        <fullName evidence="4 10">Mannan endo-1,6-alpha-mannosidase</fullName>
        <ecNumber evidence="4 10">3.2.1.101</ecNumber>
    </recommendedName>
</protein>
<dbReference type="FunFam" id="1.50.10.20:FF:000006">
    <property type="entry name" value="Mannan endo-1,6-alpha-mannosidase"/>
    <property type="match status" value="1"/>
</dbReference>
<dbReference type="STRING" id="1043003.A0A074VMK2"/>
<dbReference type="GO" id="GO:0008496">
    <property type="term" value="F:mannan endo-1,6-alpha-mannosidase activity"/>
    <property type="evidence" value="ECO:0007669"/>
    <property type="project" value="UniProtKB-UniRule"/>
</dbReference>
<comment type="catalytic activity">
    <reaction evidence="1 10">
        <text>Random hydrolysis of (1-&gt;6)-alpha-D-mannosidic linkages in unbranched (1-&gt;6)-mannans.</text>
        <dbReference type="EC" id="3.2.1.101"/>
    </reaction>
</comment>